<keyword evidence="6 7" id="KW-0472">Membrane</keyword>
<comment type="subcellular location">
    <subcellularLocation>
        <location evidence="1">Cell membrane</location>
        <topology evidence="1">Single-pass membrane protein</topology>
    </subcellularLocation>
</comment>
<dbReference type="InterPro" id="IPR025713">
    <property type="entry name" value="MotB-like_N_dom"/>
</dbReference>
<evidence type="ECO:0000256" key="1">
    <source>
        <dbReference type="ARBA" id="ARBA00004162"/>
    </source>
</evidence>
<reference evidence="10 11" key="1">
    <citation type="submission" date="2017-10" db="EMBL/GenBank/DDBJ databases">
        <title>Biodiversity and function of Thalassospira species in the particle-attached aromatic-hydrocarbon-degrading consortia from the surface seawater of the China South Sea.</title>
        <authorList>
            <person name="Dong C."/>
            <person name="Liu R."/>
            <person name="Shao Z."/>
        </authorList>
    </citation>
    <scope>NUCLEOTIDE SEQUENCE [LARGE SCALE GENOMIC DNA]</scope>
    <source>
        <strain evidence="10 11">CSC3H3</strain>
    </source>
</reference>
<evidence type="ECO:0000313" key="10">
    <source>
        <dbReference type="EMBL" id="AUG54037.1"/>
    </source>
</evidence>
<evidence type="ECO:0000313" key="11">
    <source>
        <dbReference type="Proteomes" id="UP000233458"/>
    </source>
</evidence>
<dbReference type="InterPro" id="IPR006665">
    <property type="entry name" value="OmpA-like"/>
</dbReference>
<keyword evidence="3" id="KW-1003">Cell membrane</keyword>
<evidence type="ECO:0000259" key="9">
    <source>
        <dbReference type="PROSITE" id="PS51123"/>
    </source>
</evidence>
<name>A0ABM6QBV1_9PROT</name>
<evidence type="ECO:0000256" key="5">
    <source>
        <dbReference type="ARBA" id="ARBA00022989"/>
    </source>
</evidence>
<proteinExistence type="inferred from homology"/>
<sequence length="312" mass="33170">MAKKPAAGAPAWMATFADLMSLLLVLFVLLLTFAEMDVVKYKAIAGSVKAAFGFAKDDQLAGVIEMDGSLLGKAIKNPSPDTPRVITELPPVQTPQVDIEKNDTGQERAEKLENTIETVLQRMGLTEEIGIERKGDEVVVRFPDDIAFPSGSSQINEEFGAILDRVLPVINQTDGTVIVAGHTDNIPLSPSSRFQSNWDLSASRATSVLHWMINENHMDPNRLILQGFGDSRPIADNGTPEGRAKNRRVELTIILEDQQGGAKPGNGGSGSGSSAPAGPSGNGSTPGQQGSTATPQEDSGRVGTGFIRQSRP</sequence>
<dbReference type="Pfam" id="PF13677">
    <property type="entry name" value="MotB_plug"/>
    <property type="match status" value="1"/>
</dbReference>
<dbReference type="InterPro" id="IPR036737">
    <property type="entry name" value="OmpA-like_sf"/>
</dbReference>
<evidence type="ECO:0000256" key="3">
    <source>
        <dbReference type="ARBA" id="ARBA00022475"/>
    </source>
</evidence>
<feature type="compositionally biased region" description="Polar residues" evidence="8">
    <location>
        <begin position="288"/>
        <end position="297"/>
    </location>
</feature>
<evidence type="ECO:0000256" key="7">
    <source>
        <dbReference type="PROSITE-ProRule" id="PRU00473"/>
    </source>
</evidence>
<keyword evidence="11" id="KW-1185">Reference proteome</keyword>
<keyword evidence="5" id="KW-1133">Transmembrane helix</keyword>
<dbReference type="Proteomes" id="UP000233458">
    <property type="component" value="Chromosome"/>
</dbReference>
<dbReference type="PROSITE" id="PS51123">
    <property type="entry name" value="OMPA_2"/>
    <property type="match status" value="1"/>
</dbReference>
<dbReference type="PANTHER" id="PTHR30329">
    <property type="entry name" value="STATOR ELEMENT OF FLAGELLAR MOTOR COMPLEX"/>
    <property type="match status" value="1"/>
</dbReference>
<dbReference type="InterPro" id="IPR050330">
    <property type="entry name" value="Bact_OuterMem_StrucFunc"/>
</dbReference>
<evidence type="ECO:0000256" key="6">
    <source>
        <dbReference type="ARBA" id="ARBA00023136"/>
    </source>
</evidence>
<dbReference type="RefSeq" id="WP_101285470.1">
    <property type="nucleotide sequence ID" value="NZ_CP024199.1"/>
</dbReference>
<feature type="compositionally biased region" description="Gly residues" evidence="8">
    <location>
        <begin position="262"/>
        <end position="271"/>
    </location>
</feature>
<gene>
    <name evidence="10" type="ORF">CSC3H3_15880</name>
</gene>
<dbReference type="CDD" id="cd07185">
    <property type="entry name" value="OmpA_C-like"/>
    <property type="match status" value="1"/>
</dbReference>
<feature type="region of interest" description="Disordered" evidence="8">
    <location>
        <begin position="257"/>
        <end position="312"/>
    </location>
</feature>
<dbReference type="SUPFAM" id="SSF103088">
    <property type="entry name" value="OmpA-like"/>
    <property type="match status" value="1"/>
</dbReference>
<evidence type="ECO:0000256" key="2">
    <source>
        <dbReference type="ARBA" id="ARBA00008914"/>
    </source>
</evidence>
<accession>A0ABM6QBV1</accession>
<evidence type="ECO:0000256" key="4">
    <source>
        <dbReference type="ARBA" id="ARBA00022692"/>
    </source>
</evidence>
<evidence type="ECO:0000256" key="8">
    <source>
        <dbReference type="SAM" id="MobiDB-lite"/>
    </source>
</evidence>
<comment type="similarity">
    <text evidence="2">Belongs to the MotB family.</text>
</comment>
<dbReference type="Gene3D" id="3.30.1330.60">
    <property type="entry name" value="OmpA-like domain"/>
    <property type="match status" value="1"/>
</dbReference>
<dbReference type="EMBL" id="CP024199">
    <property type="protein sequence ID" value="AUG54037.1"/>
    <property type="molecule type" value="Genomic_DNA"/>
</dbReference>
<protein>
    <submittedName>
        <fullName evidence="10">Cell envelope biogenesis protein OmpA</fullName>
    </submittedName>
</protein>
<dbReference type="Pfam" id="PF00691">
    <property type="entry name" value="OmpA"/>
    <property type="match status" value="1"/>
</dbReference>
<dbReference type="PANTHER" id="PTHR30329:SF21">
    <property type="entry name" value="LIPOPROTEIN YIAD-RELATED"/>
    <property type="match status" value="1"/>
</dbReference>
<feature type="domain" description="OmpA-like" evidence="9">
    <location>
        <begin position="135"/>
        <end position="257"/>
    </location>
</feature>
<organism evidence="10 11">
    <name type="scientific">Thalassospira marina</name>
    <dbReference type="NCBI Taxonomy" id="2048283"/>
    <lineage>
        <taxon>Bacteria</taxon>
        <taxon>Pseudomonadati</taxon>
        <taxon>Pseudomonadota</taxon>
        <taxon>Alphaproteobacteria</taxon>
        <taxon>Rhodospirillales</taxon>
        <taxon>Thalassospiraceae</taxon>
        <taxon>Thalassospira</taxon>
    </lineage>
</organism>
<keyword evidence="4" id="KW-0812">Transmembrane</keyword>
<feature type="compositionally biased region" description="Low complexity" evidence="8">
    <location>
        <begin position="272"/>
        <end position="287"/>
    </location>
</feature>